<dbReference type="InterPro" id="IPR008271">
    <property type="entry name" value="Ser/Thr_kinase_AS"/>
</dbReference>
<dbReference type="InterPro" id="IPR050538">
    <property type="entry name" value="MAP_kinase_kinase_kinase"/>
</dbReference>
<dbReference type="GO" id="GO:0004672">
    <property type="term" value="F:protein kinase activity"/>
    <property type="evidence" value="ECO:0007669"/>
    <property type="project" value="InterPro"/>
</dbReference>
<dbReference type="InterPro" id="IPR000719">
    <property type="entry name" value="Prot_kinase_dom"/>
</dbReference>
<dbReference type="AlphaFoldDB" id="A0AAW0B740"/>
<evidence type="ECO:0000313" key="6">
    <source>
        <dbReference type="EMBL" id="KAK7020795.1"/>
    </source>
</evidence>
<evidence type="ECO:0000313" key="7">
    <source>
        <dbReference type="Proteomes" id="UP001362999"/>
    </source>
</evidence>
<dbReference type="InterPro" id="IPR011009">
    <property type="entry name" value="Kinase-like_dom_sf"/>
</dbReference>
<comment type="caution">
    <text evidence="6">The sequence shown here is derived from an EMBL/GenBank/DDBJ whole genome shotgun (WGS) entry which is preliminary data.</text>
</comment>
<dbReference type="PANTHER" id="PTHR48016">
    <property type="entry name" value="MAP KINASE KINASE KINASE SSK2-RELATED-RELATED"/>
    <property type="match status" value="1"/>
</dbReference>
<evidence type="ECO:0000256" key="2">
    <source>
        <dbReference type="ARBA" id="ARBA00022741"/>
    </source>
</evidence>
<dbReference type="Pfam" id="PF00069">
    <property type="entry name" value="Pkinase"/>
    <property type="match status" value="1"/>
</dbReference>
<keyword evidence="3 6" id="KW-0418">Kinase</keyword>
<sequence length="185" mass="20048">MIYPGVFILFTEYVEGETIAALARSLGGVEEDGARSITRQILSGVEHIHRQGLIHHDIKGENILISSTGCVKIADAGMTRIDVSDARVLASPFLAPEVYMTVDFDCAIDIWSVGAVIVELLTGRHPWADASVAFLLLKAPEFESPDVKMTGPLKTLCSQVFCSPQNRASATTLLSHPWILGCDHS</sequence>
<evidence type="ECO:0000256" key="1">
    <source>
        <dbReference type="ARBA" id="ARBA00022679"/>
    </source>
</evidence>
<dbReference type="GO" id="GO:0005524">
    <property type="term" value="F:ATP binding"/>
    <property type="evidence" value="ECO:0007669"/>
    <property type="project" value="UniProtKB-KW"/>
</dbReference>
<reference evidence="6 7" key="1">
    <citation type="journal article" date="2024" name="J Genomics">
        <title>Draft genome sequencing and assembly of Favolaschia claudopus CIRM-BRFM 2984 isolated from oak limbs.</title>
        <authorList>
            <person name="Navarro D."/>
            <person name="Drula E."/>
            <person name="Chaduli D."/>
            <person name="Cazenave R."/>
            <person name="Ahrendt S."/>
            <person name="Wang J."/>
            <person name="Lipzen A."/>
            <person name="Daum C."/>
            <person name="Barry K."/>
            <person name="Grigoriev I.V."/>
            <person name="Favel A."/>
            <person name="Rosso M.N."/>
            <person name="Martin F."/>
        </authorList>
    </citation>
    <scope>NUCLEOTIDE SEQUENCE [LARGE SCALE GENOMIC DNA]</scope>
    <source>
        <strain evidence="6 7">CIRM-BRFM 2984</strain>
    </source>
</reference>
<dbReference type="PROSITE" id="PS00108">
    <property type="entry name" value="PROTEIN_KINASE_ST"/>
    <property type="match status" value="1"/>
</dbReference>
<keyword evidence="7" id="KW-1185">Reference proteome</keyword>
<dbReference type="PROSITE" id="PS50011">
    <property type="entry name" value="PROTEIN_KINASE_DOM"/>
    <property type="match status" value="1"/>
</dbReference>
<dbReference type="EMBL" id="JAWWNJ010000040">
    <property type="protein sequence ID" value="KAK7020795.1"/>
    <property type="molecule type" value="Genomic_DNA"/>
</dbReference>
<dbReference type="SMART" id="SM00220">
    <property type="entry name" value="S_TKc"/>
    <property type="match status" value="1"/>
</dbReference>
<gene>
    <name evidence="6" type="ORF">R3P38DRAFT_3197218</name>
</gene>
<evidence type="ECO:0000256" key="3">
    <source>
        <dbReference type="ARBA" id="ARBA00022777"/>
    </source>
</evidence>
<feature type="domain" description="Protein kinase" evidence="5">
    <location>
        <begin position="1"/>
        <end position="179"/>
    </location>
</feature>
<dbReference type="PANTHER" id="PTHR48016:SF56">
    <property type="entry name" value="MAPKK KINASE"/>
    <property type="match status" value="1"/>
</dbReference>
<dbReference type="Gene3D" id="1.10.510.10">
    <property type="entry name" value="Transferase(Phosphotransferase) domain 1"/>
    <property type="match status" value="1"/>
</dbReference>
<dbReference type="Proteomes" id="UP001362999">
    <property type="component" value="Unassembled WGS sequence"/>
</dbReference>
<keyword evidence="1" id="KW-0808">Transferase</keyword>
<proteinExistence type="predicted"/>
<organism evidence="6 7">
    <name type="scientific">Favolaschia claudopus</name>
    <dbReference type="NCBI Taxonomy" id="2862362"/>
    <lineage>
        <taxon>Eukaryota</taxon>
        <taxon>Fungi</taxon>
        <taxon>Dikarya</taxon>
        <taxon>Basidiomycota</taxon>
        <taxon>Agaricomycotina</taxon>
        <taxon>Agaricomycetes</taxon>
        <taxon>Agaricomycetidae</taxon>
        <taxon>Agaricales</taxon>
        <taxon>Marasmiineae</taxon>
        <taxon>Mycenaceae</taxon>
        <taxon>Favolaschia</taxon>
    </lineage>
</organism>
<dbReference type="GO" id="GO:0000165">
    <property type="term" value="P:MAPK cascade"/>
    <property type="evidence" value="ECO:0007669"/>
    <property type="project" value="UniProtKB-ARBA"/>
</dbReference>
<keyword evidence="2" id="KW-0547">Nucleotide-binding</keyword>
<keyword evidence="4" id="KW-0067">ATP-binding</keyword>
<evidence type="ECO:0000259" key="5">
    <source>
        <dbReference type="PROSITE" id="PS50011"/>
    </source>
</evidence>
<accession>A0AAW0B740</accession>
<dbReference type="SUPFAM" id="SSF56112">
    <property type="entry name" value="Protein kinase-like (PK-like)"/>
    <property type="match status" value="1"/>
</dbReference>
<evidence type="ECO:0000256" key="4">
    <source>
        <dbReference type="ARBA" id="ARBA00022840"/>
    </source>
</evidence>
<protein>
    <submittedName>
        <fullName evidence="6">Kinase-like domain-containing protein</fullName>
    </submittedName>
</protein>
<name>A0AAW0B740_9AGAR</name>